<dbReference type="InterPro" id="IPR002104">
    <property type="entry name" value="Integrase_catalytic"/>
</dbReference>
<dbReference type="GO" id="GO:0003677">
    <property type="term" value="F:DNA binding"/>
    <property type="evidence" value="ECO:0007669"/>
    <property type="project" value="UniProtKB-UniRule"/>
</dbReference>
<feature type="active site" evidence="9">
    <location>
        <position position="152"/>
    </location>
</feature>
<dbReference type="GO" id="GO:0051301">
    <property type="term" value="P:cell division"/>
    <property type="evidence" value="ECO:0007669"/>
    <property type="project" value="UniProtKB-KW"/>
</dbReference>
<feature type="active site" evidence="9">
    <location>
        <position position="176"/>
    </location>
</feature>
<dbReference type="GO" id="GO:0005737">
    <property type="term" value="C:cytoplasm"/>
    <property type="evidence" value="ECO:0007669"/>
    <property type="project" value="UniProtKB-SubCell"/>
</dbReference>
<keyword evidence="4 9" id="KW-0159">Chromosome partition</keyword>
<dbReference type="InterPro" id="IPR050090">
    <property type="entry name" value="Tyrosine_recombinase_XerCD"/>
</dbReference>
<dbReference type="NCBIfam" id="NF001399">
    <property type="entry name" value="PRK00283.1"/>
    <property type="match status" value="1"/>
</dbReference>
<dbReference type="Pfam" id="PF02899">
    <property type="entry name" value="Phage_int_SAM_1"/>
    <property type="match status" value="1"/>
</dbReference>
<evidence type="ECO:0000313" key="12">
    <source>
        <dbReference type="EMBL" id="GAV19929.1"/>
    </source>
</evidence>
<dbReference type="RefSeq" id="WP_072659264.1">
    <property type="nucleotide sequence ID" value="NZ_BDFD01000006.1"/>
</dbReference>
<evidence type="ECO:0000259" key="11">
    <source>
        <dbReference type="PROSITE" id="PS51900"/>
    </source>
</evidence>
<keyword evidence="13" id="KW-1185">Reference proteome</keyword>
<dbReference type="CDD" id="cd00798">
    <property type="entry name" value="INT_XerDC_C"/>
    <property type="match status" value="1"/>
</dbReference>
<feature type="active site" evidence="9">
    <location>
        <position position="269"/>
    </location>
</feature>
<sequence>MDQATSDIEERITGRLQRLAMLRGWSAQTAQSYRSDLLHASAFFQANQTTLMQADQAAVLHYLASLRRDGLKESTIQRRRSALSTWFTYLQDQGQREDHPARHLPRLRKSRPLPKLMGEQDVEALLNAPDIHTTTGLRDRTMLEVLYATGLRVSELVHLRLSDMDMGAGLVRVIGKGDKERLVPFGEEATRWLQEWMAMRPTEPATPFLFAGRKGAAMTRQNFWLRIKQYALQAGIKPLPSPHTLRHAFATHLLNHGADLRAVQMLLGHAHVTTTEIYTHVTRVRLHDVVNHSHPLGQAVK</sequence>
<dbReference type="Gene3D" id="1.10.443.10">
    <property type="entry name" value="Intergrase catalytic core"/>
    <property type="match status" value="1"/>
</dbReference>
<name>A0A1L8CM61_9PROT</name>
<keyword evidence="6 9" id="KW-0238">DNA-binding</keyword>
<protein>
    <recommendedName>
        <fullName evidence="9">Tyrosine recombinase XerC</fullName>
    </recommendedName>
</protein>
<evidence type="ECO:0000313" key="13">
    <source>
        <dbReference type="Proteomes" id="UP000231632"/>
    </source>
</evidence>
<feature type="active site" evidence="9">
    <location>
        <position position="243"/>
    </location>
</feature>
<feature type="domain" description="Tyr recombinase" evidence="10">
    <location>
        <begin position="112"/>
        <end position="291"/>
    </location>
</feature>
<dbReference type="SUPFAM" id="SSF56349">
    <property type="entry name" value="DNA breaking-rejoining enzymes"/>
    <property type="match status" value="1"/>
</dbReference>
<dbReference type="PANTHER" id="PTHR30349">
    <property type="entry name" value="PHAGE INTEGRASE-RELATED"/>
    <property type="match status" value="1"/>
</dbReference>
<feature type="active site" evidence="9">
    <location>
        <position position="246"/>
    </location>
</feature>
<organism evidence="12 13">
    <name type="scientific">Mariprofundus micogutta</name>
    <dbReference type="NCBI Taxonomy" id="1921010"/>
    <lineage>
        <taxon>Bacteria</taxon>
        <taxon>Pseudomonadati</taxon>
        <taxon>Pseudomonadota</taxon>
        <taxon>Candidatius Mariprofundia</taxon>
        <taxon>Mariprofundales</taxon>
        <taxon>Mariprofundaceae</taxon>
        <taxon>Mariprofundus</taxon>
    </lineage>
</organism>
<keyword evidence="5 9" id="KW-0229">DNA integration</keyword>
<evidence type="ECO:0000259" key="10">
    <source>
        <dbReference type="PROSITE" id="PS51898"/>
    </source>
</evidence>
<evidence type="ECO:0000256" key="6">
    <source>
        <dbReference type="ARBA" id="ARBA00023125"/>
    </source>
</evidence>
<keyword evidence="8 9" id="KW-0131">Cell cycle</keyword>
<dbReference type="OrthoDB" id="5292621at2"/>
<evidence type="ECO:0000256" key="5">
    <source>
        <dbReference type="ARBA" id="ARBA00022908"/>
    </source>
</evidence>
<dbReference type="InterPro" id="IPR011010">
    <property type="entry name" value="DNA_brk_join_enz"/>
</dbReference>
<reference evidence="12 13" key="1">
    <citation type="journal article" date="2017" name="Arch. Microbiol.">
        <title>Mariprofundus micogutta sp. nov., a novel iron-oxidizing zetaproteobacterium isolated from a deep-sea hydrothermal field at the Bayonnaise knoll of the Izu-Ogasawara arc, and a description of Mariprofundales ord. nov. and Zetaproteobacteria classis nov.</title>
        <authorList>
            <person name="Makita H."/>
            <person name="Tanaka E."/>
            <person name="Mitsunobu S."/>
            <person name="Miyazaki M."/>
            <person name="Nunoura T."/>
            <person name="Uematsu K."/>
            <person name="Takaki Y."/>
            <person name="Nishi S."/>
            <person name="Shimamura S."/>
            <person name="Takai K."/>
        </authorList>
    </citation>
    <scope>NUCLEOTIDE SEQUENCE [LARGE SCALE GENOMIC DNA]</scope>
    <source>
        <strain evidence="12 13">ET2</strain>
    </source>
</reference>
<dbReference type="HAMAP" id="MF_01808">
    <property type="entry name" value="Recomb_XerC_XerD"/>
    <property type="match status" value="1"/>
</dbReference>
<dbReference type="AlphaFoldDB" id="A0A1L8CM61"/>
<dbReference type="InterPro" id="IPR013762">
    <property type="entry name" value="Integrase-like_cat_sf"/>
</dbReference>
<dbReference type="InterPro" id="IPR010998">
    <property type="entry name" value="Integrase_recombinase_N"/>
</dbReference>
<dbReference type="GO" id="GO:0006313">
    <property type="term" value="P:DNA transposition"/>
    <property type="evidence" value="ECO:0007669"/>
    <property type="project" value="UniProtKB-UniRule"/>
</dbReference>
<evidence type="ECO:0000256" key="4">
    <source>
        <dbReference type="ARBA" id="ARBA00022829"/>
    </source>
</evidence>
<comment type="caution">
    <text evidence="12">The sequence shown here is derived from an EMBL/GenBank/DDBJ whole genome shotgun (WGS) entry which is preliminary data.</text>
</comment>
<comment type="subunit">
    <text evidence="9">Forms a cyclic heterotetrameric complex composed of two molecules of XerC and two molecules of XerD.</text>
</comment>
<feature type="domain" description="Core-binding (CB)" evidence="11">
    <location>
        <begin position="1"/>
        <end position="91"/>
    </location>
</feature>
<proteinExistence type="inferred from homology"/>
<dbReference type="Gene3D" id="1.10.150.130">
    <property type="match status" value="1"/>
</dbReference>
<dbReference type="PROSITE" id="PS51900">
    <property type="entry name" value="CB"/>
    <property type="match status" value="1"/>
</dbReference>
<evidence type="ECO:0000256" key="8">
    <source>
        <dbReference type="ARBA" id="ARBA00023306"/>
    </source>
</evidence>
<evidence type="ECO:0000256" key="7">
    <source>
        <dbReference type="ARBA" id="ARBA00023172"/>
    </source>
</evidence>
<gene>
    <name evidence="9" type="primary">xerC</name>
    <name evidence="12" type="ORF">MMIC_P0890</name>
</gene>
<dbReference type="Pfam" id="PF00589">
    <property type="entry name" value="Phage_integrase"/>
    <property type="match status" value="1"/>
</dbReference>
<dbReference type="InterPro" id="IPR023009">
    <property type="entry name" value="Tyrosine_recombinase_XerC/XerD"/>
</dbReference>
<keyword evidence="7 9" id="KW-0233">DNA recombination</keyword>
<keyword evidence="2 9" id="KW-0963">Cytoplasm</keyword>
<dbReference type="STRING" id="1921010.MMIC_P0890"/>
<dbReference type="PANTHER" id="PTHR30349:SF90">
    <property type="entry name" value="TYROSINE RECOMBINASE XERD"/>
    <property type="match status" value="1"/>
</dbReference>
<evidence type="ECO:0000256" key="9">
    <source>
        <dbReference type="HAMAP-Rule" id="MF_01808"/>
    </source>
</evidence>
<dbReference type="GO" id="GO:0009037">
    <property type="term" value="F:tyrosine-based site-specific recombinase activity"/>
    <property type="evidence" value="ECO:0007669"/>
    <property type="project" value="UniProtKB-UniRule"/>
</dbReference>
<comment type="similarity">
    <text evidence="9">Belongs to the 'phage' integrase family. XerC subfamily.</text>
</comment>
<dbReference type="PROSITE" id="PS51898">
    <property type="entry name" value="TYR_RECOMBINASE"/>
    <property type="match status" value="1"/>
</dbReference>
<comment type="subcellular location">
    <subcellularLocation>
        <location evidence="1 9">Cytoplasm</location>
    </subcellularLocation>
</comment>
<evidence type="ECO:0000256" key="2">
    <source>
        <dbReference type="ARBA" id="ARBA00022490"/>
    </source>
</evidence>
<dbReference type="InterPro" id="IPR004107">
    <property type="entry name" value="Integrase_SAM-like_N"/>
</dbReference>
<accession>A0A1L8CM61</accession>
<keyword evidence="3 9" id="KW-0132">Cell division</keyword>
<evidence type="ECO:0000256" key="3">
    <source>
        <dbReference type="ARBA" id="ARBA00022618"/>
    </source>
</evidence>
<dbReference type="GO" id="GO:0007059">
    <property type="term" value="P:chromosome segregation"/>
    <property type="evidence" value="ECO:0007669"/>
    <property type="project" value="UniProtKB-UniRule"/>
</dbReference>
<feature type="active site" description="O-(3'-phospho-DNA)-tyrosine intermediate" evidence="9">
    <location>
        <position position="278"/>
    </location>
</feature>
<comment type="function">
    <text evidence="9">Site-specific tyrosine recombinase, which acts by catalyzing the cutting and rejoining of the recombining DNA molecules. The XerC-XerD complex is essential to convert dimers of the bacterial chromosome into monomers to permit their segregation at cell division. It also contributes to the segregational stability of plasmids.</text>
</comment>
<evidence type="ECO:0000256" key="1">
    <source>
        <dbReference type="ARBA" id="ARBA00004496"/>
    </source>
</evidence>
<dbReference type="InterPro" id="IPR044068">
    <property type="entry name" value="CB"/>
</dbReference>
<dbReference type="EMBL" id="BDFD01000006">
    <property type="protein sequence ID" value="GAV19929.1"/>
    <property type="molecule type" value="Genomic_DNA"/>
</dbReference>
<dbReference type="Proteomes" id="UP000231632">
    <property type="component" value="Unassembled WGS sequence"/>
</dbReference>